<evidence type="ECO:0000256" key="12">
    <source>
        <dbReference type="ARBA" id="ARBA00047353"/>
    </source>
</evidence>
<keyword evidence="10 13" id="KW-1133">Transmembrane helix</keyword>
<evidence type="ECO:0000256" key="5">
    <source>
        <dbReference type="ARBA" id="ARBA00012596"/>
    </source>
</evidence>
<comment type="caution">
    <text evidence="14">The sequence shown here is derived from an EMBL/GenBank/DDBJ whole genome shotgun (WGS) entry which is preliminary data.</text>
</comment>
<keyword evidence="9" id="KW-0460">Magnesium</keyword>
<comment type="similarity">
    <text evidence="4">Belongs to the UPP synthase family.</text>
</comment>
<evidence type="ECO:0000256" key="11">
    <source>
        <dbReference type="ARBA" id="ARBA00023136"/>
    </source>
</evidence>
<dbReference type="EMBL" id="JABFTP020000103">
    <property type="protein sequence ID" value="KAL3277166.1"/>
    <property type="molecule type" value="Genomic_DNA"/>
</dbReference>
<accession>A0ABD2NFX8</accession>
<dbReference type="InterPro" id="IPR038887">
    <property type="entry name" value="Nus1/NgBR"/>
</dbReference>
<keyword evidence="15" id="KW-1185">Reference proteome</keyword>
<evidence type="ECO:0000256" key="3">
    <source>
        <dbReference type="ARBA" id="ARBA00004922"/>
    </source>
</evidence>
<evidence type="ECO:0000256" key="10">
    <source>
        <dbReference type="ARBA" id="ARBA00022989"/>
    </source>
</evidence>
<evidence type="ECO:0000313" key="14">
    <source>
        <dbReference type="EMBL" id="KAL3277166.1"/>
    </source>
</evidence>
<evidence type="ECO:0000256" key="9">
    <source>
        <dbReference type="ARBA" id="ARBA00022842"/>
    </source>
</evidence>
<dbReference type="Proteomes" id="UP001516400">
    <property type="component" value="Unassembled WGS sequence"/>
</dbReference>
<name>A0ABD2NFX8_9CUCU</name>
<evidence type="ECO:0000256" key="6">
    <source>
        <dbReference type="ARBA" id="ARBA00022679"/>
    </source>
</evidence>
<dbReference type="AlphaFoldDB" id="A0ABD2NFX8"/>
<comment type="pathway">
    <text evidence="3">Protein modification; protein glycosylation.</text>
</comment>
<proteinExistence type="inferred from homology"/>
<dbReference type="SUPFAM" id="SSF64005">
    <property type="entry name" value="Undecaprenyl diphosphate synthase"/>
    <property type="match status" value="1"/>
</dbReference>
<dbReference type="PANTHER" id="PTHR21528">
    <property type="entry name" value="DEHYDRODOLICHYL DIPHOSPHATE SYNTHASE COMPLEX SUBUNIT NUS1"/>
    <property type="match status" value="1"/>
</dbReference>
<comment type="subcellular location">
    <subcellularLocation>
        <location evidence="2">Endoplasmic reticulum membrane</location>
    </subcellularLocation>
</comment>
<reference evidence="14 15" key="1">
    <citation type="journal article" date="2021" name="BMC Biol.">
        <title>Horizontally acquired antibacterial genes associated with adaptive radiation of ladybird beetles.</title>
        <authorList>
            <person name="Li H.S."/>
            <person name="Tang X.F."/>
            <person name="Huang Y.H."/>
            <person name="Xu Z.Y."/>
            <person name="Chen M.L."/>
            <person name="Du X.Y."/>
            <person name="Qiu B.Y."/>
            <person name="Chen P.T."/>
            <person name="Zhang W."/>
            <person name="Slipinski A."/>
            <person name="Escalona H.E."/>
            <person name="Waterhouse R.M."/>
            <person name="Zwick A."/>
            <person name="Pang H."/>
        </authorList>
    </citation>
    <scope>NUCLEOTIDE SEQUENCE [LARGE SCALE GENOMIC DNA]</scope>
    <source>
        <strain evidence="14">SYSU2018</strain>
    </source>
</reference>
<evidence type="ECO:0000313" key="15">
    <source>
        <dbReference type="Proteomes" id="UP001516400"/>
    </source>
</evidence>
<feature type="transmembrane region" description="Helical" evidence="13">
    <location>
        <begin position="7"/>
        <end position="24"/>
    </location>
</feature>
<keyword evidence="7 13" id="KW-0812">Transmembrane</keyword>
<sequence>MYRILNKIVYVAFYYVYIFFEFLYDKSKSVKEHFSSLKRNITPLVTVEKNGFQNLTKRPNHITFIIDESPSYVDLANLVIWCMTARISFVSFYDHRGILKKHEEKLEQEVNKRKQTTDHIFWHNNRNSDFKNGFSGRKVHVKILTGEDGKKNVQSVCKQIISKNKPYSEITIDYVNEYLREQYEFPDPDVGIIFSKIFMLFNYPPWQIRLTEFHRLKSHYNISFNDFVDVLIKFSKCNQRIGT</sequence>
<dbReference type="Gene3D" id="3.40.1180.10">
    <property type="entry name" value="Decaprenyl diphosphate synthase-like"/>
    <property type="match status" value="1"/>
</dbReference>
<dbReference type="GO" id="GO:0005789">
    <property type="term" value="C:endoplasmic reticulum membrane"/>
    <property type="evidence" value="ECO:0007669"/>
    <property type="project" value="UniProtKB-SubCell"/>
</dbReference>
<comment type="cofactor">
    <cofactor evidence="1">
        <name>Mg(2+)</name>
        <dbReference type="ChEBI" id="CHEBI:18420"/>
    </cofactor>
</comment>
<comment type="catalytic activity">
    <reaction evidence="12">
        <text>n isopentenyl diphosphate + (2E,6E)-farnesyl diphosphate = a di-trans,poly-cis-polyprenyl diphosphate + n diphosphate</text>
        <dbReference type="Rhea" id="RHEA:53008"/>
        <dbReference type="Rhea" id="RHEA-COMP:19494"/>
        <dbReference type="ChEBI" id="CHEBI:33019"/>
        <dbReference type="ChEBI" id="CHEBI:128769"/>
        <dbReference type="ChEBI" id="CHEBI:136960"/>
        <dbReference type="ChEBI" id="CHEBI:175763"/>
        <dbReference type="EC" id="2.5.1.87"/>
    </reaction>
</comment>
<evidence type="ECO:0000256" key="7">
    <source>
        <dbReference type="ARBA" id="ARBA00022692"/>
    </source>
</evidence>
<keyword evidence="8" id="KW-0256">Endoplasmic reticulum</keyword>
<evidence type="ECO:0000256" key="13">
    <source>
        <dbReference type="SAM" id="Phobius"/>
    </source>
</evidence>
<organism evidence="14 15">
    <name type="scientific">Cryptolaemus montrouzieri</name>
    <dbReference type="NCBI Taxonomy" id="559131"/>
    <lineage>
        <taxon>Eukaryota</taxon>
        <taxon>Metazoa</taxon>
        <taxon>Ecdysozoa</taxon>
        <taxon>Arthropoda</taxon>
        <taxon>Hexapoda</taxon>
        <taxon>Insecta</taxon>
        <taxon>Pterygota</taxon>
        <taxon>Neoptera</taxon>
        <taxon>Endopterygota</taxon>
        <taxon>Coleoptera</taxon>
        <taxon>Polyphaga</taxon>
        <taxon>Cucujiformia</taxon>
        <taxon>Coccinelloidea</taxon>
        <taxon>Coccinellidae</taxon>
        <taxon>Scymninae</taxon>
        <taxon>Scymnini</taxon>
        <taxon>Cryptolaemus</taxon>
    </lineage>
</organism>
<keyword evidence="11 13" id="KW-0472">Membrane</keyword>
<dbReference type="InterPro" id="IPR036424">
    <property type="entry name" value="UPP_synth-like_sf"/>
</dbReference>
<dbReference type="EC" id="2.5.1.87" evidence="5"/>
<evidence type="ECO:0000256" key="1">
    <source>
        <dbReference type="ARBA" id="ARBA00001946"/>
    </source>
</evidence>
<evidence type="ECO:0000256" key="2">
    <source>
        <dbReference type="ARBA" id="ARBA00004586"/>
    </source>
</evidence>
<evidence type="ECO:0000256" key="8">
    <source>
        <dbReference type="ARBA" id="ARBA00022824"/>
    </source>
</evidence>
<gene>
    <name evidence="14" type="ORF">HHI36_012518</name>
</gene>
<dbReference type="PANTHER" id="PTHR21528:SF0">
    <property type="entry name" value="DEHYDRODOLICHYL DIPHOSPHATE SYNTHASE COMPLEX SUBUNIT NUS1"/>
    <property type="match status" value="1"/>
</dbReference>
<dbReference type="GO" id="GO:0045547">
    <property type="term" value="F:ditrans,polycis-polyprenyl diphosphate synthase [(2E,6E)-farnesyl diphosphate specific] activity"/>
    <property type="evidence" value="ECO:0007669"/>
    <property type="project" value="UniProtKB-EC"/>
</dbReference>
<keyword evidence="6" id="KW-0808">Transferase</keyword>
<protein>
    <recommendedName>
        <fullName evidence="5">ditrans,polycis-polyprenyl diphosphate synthase [(2E,6E)-farnesyldiphosphate specific]</fullName>
        <ecNumber evidence="5">2.5.1.87</ecNumber>
    </recommendedName>
</protein>
<evidence type="ECO:0000256" key="4">
    <source>
        <dbReference type="ARBA" id="ARBA00005432"/>
    </source>
</evidence>